<sequence length="207" mass="23035">METANLTMGDMVSEEFLSPPLGQANETTKVTWASSGVVNQVPEVFVVFLAWRIQILQDVKPAYQCVLMSHNEKCVTHSPIFAVCKTNGSKQVLQETFFVQMPGAGFQVLRISVHSVRATHDGNLQICSWNINCLLENFADKETLSYMLTFNIIMLQETWAEKVQPIPGYISYTVPAAKEALYGYLRGGQAIFFHAALQGSHTMKPAV</sequence>
<accession>A0AAV7MVR1</accession>
<proteinExistence type="predicted"/>
<dbReference type="SUPFAM" id="SSF56219">
    <property type="entry name" value="DNase I-like"/>
    <property type="match status" value="1"/>
</dbReference>
<evidence type="ECO:0000313" key="1">
    <source>
        <dbReference type="EMBL" id="KAJ1105043.1"/>
    </source>
</evidence>
<comment type="caution">
    <text evidence="1">The sequence shown here is derived from an EMBL/GenBank/DDBJ whole genome shotgun (WGS) entry which is preliminary data.</text>
</comment>
<organism evidence="1 2">
    <name type="scientific">Pleurodeles waltl</name>
    <name type="common">Iberian ribbed newt</name>
    <dbReference type="NCBI Taxonomy" id="8319"/>
    <lineage>
        <taxon>Eukaryota</taxon>
        <taxon>Metazoa</taxon>
        <taxon>Chordata</taxon>
        <taxon>Craniata</taxon>
        <taxon>Vertebrata</taxon>
        <taxon>Euteleostomi</taxon>
        <taxon>Amphibia</taxon>
        <taxon>Batrachia</taxon>
        <taxon>Caudata</taxon>
        <taxon>Salamandroidea</taxon>
        <taxon>Salamandridae</taxon>
        <taxon>Pleurodelinae</taxon>
        <taxon>Pleurodeles</taxon>
    </lineage>
</organism>
<gene>
    <name evidence="1" type="ORF">NDU88_002451</name>
</gene>
<dbReference type="Proteomes" id="UP001066276">
    <property type="component" value="Chromosome 9"/>
</dbReference>
<name>A0AAV7MVR1_PLEWA</name>
<protein>
    <submittedName>
        <fullName evidence="1">Uncharacterized protein</fullName>
    </submittedName>
</protein>
<dbReference type="EMBL" id="JANPWB010000013">
    <property type="protein sequence ID" value="KAJ1105043.1"/>
    <property type="molecule type" value="Genomic_DNA"/>
</dbReference>
<evidence type="ECO:0000313" key="2">
    <source>
        <dbReference type="Proteomes" id="UP001066276"/>
    </source>
</evidence>
<dbReference type="AlphaFoldDB" id="A0AAV7MVR1"/>
<dbReference type="InterPro" id="IPR036691">
    <property type="entry name" value="Endo/exonu/phosph_ase_sf"/>
</dbReference>
<keyword evidence="2" id="KW-1185">Reference proteome</keyword>
<reference evidence="1" key="1">
    <citation type="journal article" date="2022" name="bioRxiv">
        <title>Sequencing and chromosome-scale assembly of the giantPleurodeles waltlgenome.</title>
        <authorList>
            <person name="Brown T."/>
            <person name="Elewa A."/>
            <person name="Iarovenko S."/>
            <person name="Subramanian E."/>
            <person name="Araus A.J."/>
            <person name="Petzold A."/>
            <person name="Susuki M."/>
            <person name="Suzuki K.-i.T."/>
            <person name="Hayashi T."/>
            <person name="Toyoda A."/>
            <person name="Oliveira C."/>
            <person name="Osipova E."/>
            <person name="Leigh N.D."/>
            <person name="Simon A."/>
            <person name="Yun M.H."/>
        </authorList>
    </citation>
    <scope>NUCLEOTIDE SEQUENCE</scope>
    <source>
        <strain evidence="1">20211129_DDA</strain>
        <tissue evidence="1">Liver</tissue>
    </source>
</reference>